<feature type="transmembrane region" description="Helical" evidence="1">
    <location>
        <begin position="408"/>
        <end position="428"/>
    </location>
</feature>
<dbReference type="InterPro" id="IPR048389">
    <property type="entry name" value="YciQ-like_C"/>
</dbReference>
<keyword evidence="1" id="KW-0472">Membrane</keyword>
<keyword evidence="1" id="KW-0812">Transmembrane</keyword>
<gene>
    <name evidence="4" type="ORF">SAMN02744040_00266</name>
</gene>
<feature type="transmembrane region" description="Helical" evidence="1">
    <location>
        <begin position="248"/>
        <end position="269"/>
    </location>
</feature>
<reference evidence="5" key="1">
    <citation type="submission" date="2016-11" db="EMBL/GenBank/DDBJ databases">
        <authorList>
            <person name="Varghese N."/>
            <person name="Submissions S."/>
        </authorList>
    </citation>
    <scope>NUCLEOTIDE SEQUENCE [LARGE SCALE GENOMIC DNA]</scope>
    <source>
        <strain evidence="5">DSM 15285</strain>
    </source>
</reference>
<feature type="transmembrane region" description="Helical" evidence="1">
    <location>
        <begin position="434"/>
        <end position="454"/>
    </location>
</feature>
<feature type="domain" description="Predicted membrane protein YciQ-like C-terminal" evidence="3">
    <location>
        <begin position="278"/>
        <end position="505"/>
    </location>
</feature>
<evidence type="ECO:0000313" key="5">
    <source>
        <dbReference type="Proteomes" id="UP000242520"/>
    </source>
</evidence>
<dbReference type="RefSeq" id="WP_072723065.1">
    <property type="nucleotide sequence ID" value="NZ_FQXH01000005.1"/>
</dbReference>
<accession>A0A1M5NYJ5</accession>
<dbReference type="AlphaFoldDB" id="A0A1M5NYJ5"/>
<dbReference type="Pfam" id="PF09972">
    <property type="entry name" value="DUF2207"/>
    <property type="match status" value="1"/>
</dbReference>
<organism evidence="4 5">
    <name type="scientific">Tepidibacter thalassicus DSM 15285</name>
    <dbReference type="NCBI Taxonomy" id="1123350"/>
    <lineage>
        <taxon>Bacteria</taxon>
        <taxon>Bacillati</taxon>
        <taxon>Bacillota</taxon>
        <taxon>Clostridia</taxon>
        <taxon>Peptostreptococcales</taxon>
        <taxon>Peptostreptococcaceae</taxon>
        <taxon>Tepidibacter</taxon>
    </lineage>
</organism>
<dbReference type="Proteomes" id="UP000242520">
    <property type="component" value="Unassembled WGS sequence"/>
</dbReference>
<proteinExistence type="predicted"/>
<evidence type="ECO:0000256" key="1">
    <source>
        <dbReference type="SAM" id="Phobius"/>
    </source>
</evidence>
<feature type="domain" description="DUF2207" evidence="2">
    <location>
        <begin position="31"/>
        <end position="202"/>
    </location>
</feature>
<name>A0A1M5NYJ5_9FIRM</name>
<dbReference type="InterPro" id="IPR018702">
    <property type="entry name" value="DUF2207"/>
</dbReference>
<dbReference type="Pfam" id="PF20990">
    <property type="entry name" value="DUF2207_C"/>
    <property type="match status" value="1"/>
</dbReference>
<dbReference type="EMBL" id="FQXH01000005">
    <property type="protein sequence ID" value="SHG94053.1"/>
    <property type="molecule type" value="Genomic_DNA"/>
</dbReference>
<keyword evidence="1" id="KW-1133">Transmembrane helix</keyword>
<evidence type="ECO:0000259" key="2">
    <source>
        <dbReference type="Pfam" id="PF09972"/>
    </source>
</evidence>
<sequence>MIEIKAKILAIILVVFLTSKLVFSQEDYILKNFKIYINIDSRGNIHVIENLTYKFNVESNGVTRSIYIKDPSNIDNLKVYEIYPQKKELQVEVFNKTSSFDFRIYDKFKYETKVLRVEYDLKNFIKFYEDTSEFLLKIFDKNNKNVIENLTIYIFLPEESNFKNIKAYQHGYLYKNIKIKDNRIIYNIGKFPFNTGLELRILLPNNFFYVNDNLKKKLYVYDKFLKEEKNLDIEINKKKSNIKLFNNIGIYSLGIEILLILILYSKLYFNRKYNLPRNYYSKLPNDCTPAVVSCLVKYKKINLKDMIITLVDLVRKKYISIEIINNKKDYKFEIIKENIDELKNHEKHLINWIFYSIGHGKIIYLSEIKRYNQSRQNFNKFKKYYSIWKNKVIEECELYGYFIKNKIFLNYIVIILGLIKLILGSLGLYLCSQYLKMGSIAYILSSAILFLYIITIKRSIIGHIEYKKWKNFKKFLLNFRNKKVINLNNKHIWEKYIVYSFCLNIYKDILYRFKSIIELKECNYLKLIDNKEFVNSIIEAFKLNDLNGKIFKNK</sequence>
<evidence type="ECO:0000313" key="4">
    <source>
        <dbReference type="EMBL" id="SHG94053.1"/>
    </source>
</evidence>
<evidence type="ECO:0000259" key="3">
    <source>
        <dbReference type="Pfam" id="PF20990"/>
    </source>
</evidence>
<keyword evidence="5" id="KW-1185">Reference proteome</keyword>
<protein>
    <submittedName>
        <fullName evidence="4">Uncharacterized membrane protein</fullName>
    </submittedName>
</protein>
<dbReference type="STRING" id="1123350.SAMN02744040_00266"/>